<evidence type="ECO:0000313" key="1">
    <source>
        <dbReference type="EMBL" id="CAK9312331.1"/>
    </source>
</evidence>
<accession>A0ABP0XVY3</accession>
<gene>
    <name evidence="1" type="ORF">CITCOLO1_LOCUS4017</name>
</gene>
<reference evidence="1 2" key="1">
    <citation type="submission" date="2024-03" db="EMBL/GenBank/DDBJ databases">
        <authorList>
            <person name="Gkanogiannis A."/>
            <person name="Becerra Lopez-Lavalle L."/>
        </authorList>
    </citation>
    <scope>NUCLEOTIDE SEQUENCE [LARGE SCALE GENOMIC DNA]</scope>
</reference>
<dbReference type="Proteomes" id="UP001642487">
    <property type="component" value="Chromosome 10"/>
</dbReference>
<protein>
    <submittedName>
        <fullName evidence="1">Uncharacterized protein</fullName>
    </submittedName>
</protein>
<organism evidence="1 2">
    <name type="scientific">Citrullus colocynthis</name>
    <name type="common">colocynth</name>
    <dbReference type="NCBI Taxonomy" id="252529"/>
    <lineage>
        <taxon>Eukaryota</taxon>
        <taxon>Viridiplantae</taxon>
        <taxon>Streptophyta</taxon>
        <taxon>Embryophyta</taxon>
        <taxon>Tracheophyta</taxon>
        <taxon>Spermatophyta</taxon>
        <taxon>Magnoliopsida</taxon>
        <taxon>eudicotyledons</taxon>
        <taxon>Gunneridae</taxon>
        <taxon>Pentapetalae</taxon>
        <taxon>rosids</taxon>
        <taxon>fabids</taxon>
        <taxon>Cucurbitales</taxon>
        <taxon>Cucurbitaceae</taxon>
        <taxon>Benincaseae</taxon>
        <taxon>Citrullus</taxon>
    </lineage>
</organism>
<dbReference type="EMBL" id="OZ021744">
    <property type="protein sequence ID" value="CAK9312331.1"/>
    <property type="molecule type" value="Genomic_DNA"/>
</dbReference>
<proteinExistence type="predicted"/>
<keyword evidence="2" id="KW-1185">Reference proteome</keyword>
<name>A0ABP0XVY3_9ROSI</name>
<sequence>MRVTPFLPIDPYELETCVWRGMRMRMKSEVLAVQFFFSFHLARLTLILSALRNGLCHSLRAPRRRFLKRRRRLSLSLARCRSLSILLAVDSLSVSPNRHDFELNTH</sequence>
<evidence type="ECO:0000313" key="2">
    <source>
        <dbReference type="Proteomes" id="UP001642487"/>
    </source>
</evidence>